<dbReference type="EMBL" id="BOPH01000122">
    <property type="protein sequence ID" value="GIJ73664.1"/>
    <property type="molecule type" value="Genomic_DNA"/>
</dbReference>
<dbReference type="InterPro" id="IPR041065">
    <property type="entry name" value="GNAT-like"/>
</dbReference>
<dbReference type="GO" id="GO:0005737">
    <property type="term" value="C:cytoplasm"/>
    <property type="evidence" value="ECO:0007669"/>
    <property type="project" value="TreeGrafter"/>
</dbReference>
<dbReference type="PANTHER" id="PTHR19288:SF95">
    <property type="entry name" value="D-GLYCEROL 3-PHOSPHATE PHOSPHATASE"/>
    <property type="match status" value="1"/>
</dbReference>
<dbReference type="GO" id="GO:0016791">
    <property type="term" value="F:phosphatase activity"/>
    <property type="evidence" value="ECO:0007669"/>
    <property type="project" value="TreeGrafter"/>
</dbReference>
<organism evidence="2 3">
    <name type="scientific">Virgisporangium ochraceum</name>
    <dbReference type="NCBI Taxonomy" id="65505"/>
    <lineage>
        <taxon>Bacteria</taxon>
        <taxon>Bacillati</taxon>
        <taxon>Actinomycetota</taxon>
        <taxon>Actinomycetes</taxon>
        <taxon>Micromonosporales</taxon>
        <taxon>Micromonosporaceae</taxon>
        <taxon>Virgisporangium</taxon>
    </lineage>
</organism>
<name>A0A8J4A0Q2_9ACTN</name>
<dbReference type="InterPro" id="IPR036412">
    <property type="entry name" value="HAD-like_sf"/>
</dbReference>
<dbReference type="RefSeq" id="WP_203933490.1">
    <property type="nucleotide sequence ID" value="NZ_BOPH01000122.1"/>
</dbReference>
<dbReference type="AlphaFoldDB" id="A0A8J4A0Q2"/>
<keyword evidence="3" id="KW-1185">Reference proteome</keyword>
<dbReference type="Pfam" id="PF18407">
    <property type="entry name" value="GNAT_like"/>
    <property type="match status" value="1"/>
</dbReference>
<feature type="domain" description="GCN5-related N-acetyltransferase-like" evidence="1">
    <location>
        <begin position="274"/>
        <end position="330"/>
    </location>
</feature>
<dbReference type="Pfam" id="PF13344">
    <property type="entry name" value="Hydrolase_6"/>
    <property type="match status" value="1"/>
</dbReference>
<protein>
    <submittedName>
        <fullName evidence="2">Acid sugar phosphatase</fullName>
    </submittedName>
</protein>
<reference evidence="2" key="1">
    <citation type="submission" date="2021-01" db="EMBL/GenBank/DDBJ databases">
        <title>Whole genome shotgun sequence of Virgisporangium ochraceum NBRC 16418.</title>
        <authorList>
            <person name="Komaki H."/>
            <person name="Tamura T."/>
        </authorList>
    </citation>
    <scope>NUCLEOTIDE SEQUENCE</scope>
    <source>
        <strain evidence="2">NBRC 16418</strain>
    </source>
</reference>
<dbReference type="Proteomes" id="UP000635606">
    <property type="component" value="Unassembled WGS sequence"/>
</dbReference>
<evidence type="ECO:0000313" key="3">
    <source>
        <dbReference type="Proteomes" id="UP000635606"/>
    </source>
</evidence>
<dbReference type="PANTHER" id="PTHR19288">
    <property type="entry name" value="4-NITROPHENYLPHOSPHATASE-RELATED"/>
    <property type="match status" value="1"/>
</dbReference>
<gene>
    <name evidence="2" type="ORF">Voc01_085810</name>
</gene>
<dbReference type="SUPFAM" id="SSF56784">
    <property type="entry name" value="HAD-like"/>
    <property type="match status" value="1"/>
</dbReference>
<dbReference type="InterPro" id="IPR006357">
    <property type="entry name" value="HAD-SF_hydro_IIA"/>
</dbReference>
<accession>A0A8J4A0Q2</accession>
<dbReference type="InterPro" id="IPR023214">
    <property type="entry name" value="HAD_sf"/>
</dbReference>
<evidence type="ECO:0000313" key="2">
    <source>
        <dbReference type="EMBL" id="GIJ73664.1"/>
    </source>
</evidence>
<sequence>MTIAATHDLFIFDLDGVVYIGPAAVPGAVAGITRLHELGLGVAYATNNASRRASSVTAHLAELGVPSSEGEVVTSAQVSAGVMAERLPAGSRVLVVGTAELAAEIEEVGLRAVWSADDSPVAVVQGYGRDVGWQQLAEGCVAVRGGAWWVATNADRTLPSARGPLPGNGALVAALAVAVDREPDLVVGKPAPALFEQAAKRRGASRAVVVGDRLDTDIEGANAASMDSLFVLTGVHRPVDLVAAPAHQRPTYVAADLGGLFTEGDARPVASGADGWTAVADGGDLVLRGAGETLDALRALCATAWRGDAPPGRIRADGDGAASALASLGLG</sequence>
<comment type="caution">
    <text evidence="2">The sequence shown here is derived from an EMBL/GenBank/DDBJ whole genome shotgun (WGS) entry which is preliminary data.</text>
</comment>
<dbReference type="Pfam" id="PF13242">
    <property type="entry name" value="Hydrolase_like"/>
    <property type="match status" value="1"/>
</dbReference>
<dbReference type="Gene3D" id="3.40.50.1000">
    <property type="entry name" value="HAD superfamily/HAD-like"/>
    <property type="match status" value="2"/>
</dbReference>
<proteinExistence type="predicted"/>
<evidence type="ECO:0000259" key="1">
    <source>
        <dbReference type="Pfam" id="PF18407"/>
    </source>
</evidence>
<dbReference type="NCBIfam" id="TIGR01460">
    <property type="entry name" value="HAD-SF-IIA"/>
    <property type="match status" value="1"/>
</dbReference>